<evidence type="ECO:0000313" key="4">
    <source>
        <dbReference type="EMBL" id="VFK69045.1"/>
    </source>
</evidence>
<dbReference type="AlphaFoldDB" id="A0A451AST0"/>
<dbReference type="Pfam" id="PF13751">
    <property type="entry name" value="DDE_Tnp_1_6"/>
    <property type="match status" value="1"/>
</dbReference>
<name>A0A451AST0_9GAMM</name>
<accession>A0A451AST0</accession>
<evidence type="ECO:0000313" key="5">
    <source>
        <dbReference type="EMBL" id="VFK73784.1"/>
    </source>
</evidence>
<feature type="domain" description="Transposase DDE" evidence="3">
    <location>
        <begin position="353"/>
        <end position="473"/>
    </location>
</feature>
<feature type="region of interest" description="Disordered" evidence="1">
    <location>
        <begin position="183"/>
        <end position="203"/>
    </location>
</feature>
<evidence type="ECO:0000256" key="1">
    <source>
        <dbReference type="SAM" id="MobiDB-lite"/>
    </source>
</evidence>
<gene>
    <name evidence="4" type="ORF">BECKUNK1418G_GA0071005_13031</name>
    <name evidence="5" type="ORF">BECKUNK1418H_GA0071006_12911</name>
</gene>
<evidence type="ECO:0000259" key="3">
    <source>
        <dbReference type="Pfam" id="PF13751"/>
    </source>
</evidence>
<dbReference type="PANTHER" id="PTHR33408">
    <property type="entry name" value="TRANSPOSASE"/>
    <property type="match status" value="1"/>
</dbReference>
<dbReference type="NCBIfam" id="NF033551">
    <property type="entry name" value="transpos_IS1182"/>
    <property type="match status" value="1"/>
</dbReference>
<proteinExistence type="predicted"/>
<dbReference type="PANTHER" id="PTHR33408:SF2">
    <property type="entry name" value="TRANSPOSASE DDE DOMAIN-CONTAINING PROTEIN"/>
    <property type="match status" value="1"/>
</dbReference>
<feature type="domain" description="Transposase InsH N-terminal" evidence="2">
    <location>
        <begin position="22"/>
        <end position="115"/>
    </location>
</feature>
<dbReference type="InterPro" id="IPR025668">
    <property type="entry name" value="Tnp_DDE_dom"/>
</dbReference>
<dbReference type="EMBL" id="CAADGD010000291">
    <property type="protein sequence ID" value="VFK73784.1"/>
    <property type="molecule type" value="Genomic_DNA"/>
</dbReference>
<evidence type="ECO:0000259" key="2">
    <source>
        <dbReference type="Pfam" id="PF05598"/>
    </source>
</evidence>
<reference evidence="4" key="1">
    <citation type="submission" date="2019-02" db="EMBL/GenBank/DDBJ databases">
        <authorList>
            <person name="Gruber-Vodicka R. H."/>
            <person name="Seah K. B. B."/>
        </authorList>
    </citation>
    <scope>NUCLEOTIDE SEQUENCE</scope>
    <source>
        <strain evidence="5">BECK_BY19</strain>
        <strain evidence="4">BECK_BY8</strain>
    </source>
</reference>
<dbReference type="InterPro" id="IPR047629">
    <property type="entry name" value="IS1182_transpos"/>
</dbReference>
<organism evidence="4">
    <name type="scientific">Candidatus Kentrum sp. UNK</name>
    <dbReference type="NCBI Taxonomy" id="2126344"/>
    <lineage>
        <taxon>Bacteria</taxon>
        <taxon>Pseudomonadati</taxon>
        <taxon>Pseudomonadota</taxon>
        <taxon>Gammaproteobacteria</taxon>
        <taxon>Candidatus Kentrum</taxon>
    </lineage>
</organism>
<sequence length="504" mass="57504">MSSRRYQKTLDRHQVMVLPPTVDEYVSQNNMVRSIDIYIDTLDIMELGFGNTQPVTGPGQPAYDPAALIKLYLYGYIQGIRSSRKLEHETLRNLEVIWLIKGLQPSYRTIADFRKNNTDALKAVNREFILLCKQLSLFGGKEVAVDGSFFSANASKGSIYTEEKLEKQIKSLDKKIADYQEAISKQDADDDKEGKGSLSEDEHLTEKLEILQEKLSKKKAMQNKLQDGEGKQLSTVDEDARLLSKRGQSVAGYNVQIAVDSKHHLIVAEEVTNDGNDTKQLAPMLENAQEVLQPEDLVGLADSGYYDGNQIKACEEQNITVYVAIPDKSKKIAEEGRFTREQFQYDAEKNCYICPQGNILNQSGCPIQKNDKERIRYTSKASDCKNCPLREKCLTKKAKIRQVSRWKHEDIVERHKARMEKNPDAMKKRAAIVEHPFGTLKHRAGMNHFLMRGLEKCRGEFSLMTLAYNFSRVLKILGKDFIQDYCVQRSICIEMREIPPFLQK</sequence>
<dbReference type="Pfam" id="PF05598">
    <property type="entry name" value="DUF772"/>
    <property type="match status" value="1"/>
</dbReference>
<dbReference type="InterPro" id="IPR008490">
    <property type="entry name" value="Transposase_InsH_N"/>
</dbReference>
<dbReference type="EMBL" id="CAADFZ010000303">
    <property type="protein sequence ID" value="VFK69045.1"/>
    <property type="molecule type" value="Genomic_DNA"/>
</dbReference>
<protein>
    <submittedName>
        <fullName evidence="4">Transposase</fullName>
    </submittedName>
</protein>